<protein>
    <submittedName>
        <fullName evidence="2">Uncharacterized protein</fullName>
    </submittedName>
</protein>
<gene>
    <name evidence="2" type="ORF">DM01DRAFT_1331455</name>
</gene>
<dbReference type="EMBL" id="MCGT01000002">
    <property type="protein sequence ID" value="ORX61982.1"/>
    <property type="molecule type" value="Genomic_DNA"/>
</dbReference>
<evidence type="ECO:0000313" key="2">
    <source>
        <dbReference type="EMBL" id="ORX61982.1"/>
    </source>
</evidence>
<proteinExistence type="predicted"/>
<sequence>MVMRRPLRPKENSFLLLLYLLISANHVMDWDLLEATIAHCDKIIWADRSSQLLDAFESLLQLLKGCQTVQECASRYPKAGHILTKASLHPYIGYDRKVCQLLIDCILEYAKYDCTPSMNAPPATLEKTMLWCIRRLQQISHCATVNHGSMTETMMTNQVTRFKARLEQQLAQGMLTAKRLELLSNQLPLLWTDQRLGQLVEALANVSLRWHAQQRRDDLDDTGHVTSTSCFSDKFIARLLKDTMDQDEGQRGARGESSRWSLAAKCSTWLAIPQVFEWEWLASMGDGLDERQEHSQPRPMTQAIQSCAPLFYQSLCTLATWLDKGLFDWRMVRRWIMTASADIIDFAHPDFQKSLPLDLVAMVEQLSRLNIAPERLADPRTRMDQWTLLESTVSSFIYGGSMETIHTRRDQAWLMCFLFQDCLAQCARACLYFCQSLITWEQLLPITKFIAWLIYPTMDPLLGDSTLLMAWLSSLKDYHQVTVPDASERFLSHGRLVIRLNVYVGIEFLVSMMETSTWTKDDCDTLIHHVLQDHESHDMPSHEPRTSIQYLLIPLLDRLTHSTDDRLRSLIPTVKTMSN</sequence>
<feature type="chain" id="PRO_5012823732" evidence="1">
    <location>
        <begin position="25"/>
        <end position="579"/>
    </location>
</feature>
<dbReference type="OrthoDB" id="2246451at2759"/>
<accession>A0A1X2GVC2</accession>
<evidence type="ECO:0000256" key="1">
    <source>
        <dbReference type="SAM" id="SignalP"/>
    </source>
</evidence>
<comment type="caution">
    <text evidence="2">The sequence shown here is derived from an EMBL/GenBank/DDBJ whole genome shotgun (WGS) entry which is preliminary data.</text>
</comment>
<dbReference type="AlphaFoldDB" id="A0A1X2GVC2"/>
<reference evidence="2 3" key="1">
    <citation type="submission" date="2016-07" db="EMBL/GenBank/DDBJ databases">
        <title>Pervasive Adenine N6-methylation of Active Genes in Fungi.</title>
        <authorList>
            <consortium name="DOE Joint Genome Institute"/>
            <person name="Mondo S.J."/>
            <person name="Dannebaum R.O."/>
            <person name="Kuo R.C."/>
            <person name="Labutti K."/>
            <person name="Haridas S."/>
            <person name="Kuo A."/>
            <person name="Salamov A."/>
            <person name="Ahrendt S.R."/>
            <person name="Lipzen A."/>
            <person name="Sullivan W."/>
            <person name="Andreopoulos W.B."/>
            <person name="Clum A."/>
            <person name="Lindquist E."/>
            <person name="Daum C."/>
            <person name="Ramamoorthy G.K."/>
            <person name="Gryganskyi A."/>
            <person name="Culley D."/>
            <person name="Magnuson J.K."/>
            <person name="James T.Y."/>
            <person name="O'Malley M.A."/>
            <person name="Stajich J.E."/>
            <person name="Spatafora J.W."/>
            <person name="Visel A."/>
            <person name="Grigoriev I.V."/>
        </authorList>
    </citation>
    <scope>NUCLEOTIDE SEQUENCE [LARGE SCALE GENOMIC DNA]</scope>
    <source>
        <strain evidence="2 3">NRRL 3301</strain>
    </source>
</reference>
<keyword evidence="1" id="KW-0732">Signal</keyword>
<feature type="signal peptide" evidence="1">
    <location>
        <begin position="1"/>
        <end position="24"/>
    </location>
</feature>
<keyword evidence="3" id="KW-1185">Reference proteome</keyword>
<name>A0A1X2GVC2_9FUNG</name>
<dbReference type="Proteomes" id="UP000242146">
    <property type="component" value="Unassembled WGS sequence"/>
</dbReference>
<organism evidence="2 3">
    <name type="scientific">Hesseltinella vesiculosa</name>
    <dbReference type="NCBI Taxonomy" id="101127"/>
    <lineage>
        <taxon>Eukaryota</taxon>
        <taxon>Fungi</taxon>
        <taxon>Fungi incertae sedis</taxon>
        <taxon>Mucoromycota</taxon>
        <taxon>Mucoromycotina</taxon>
        <taxon>Mucoromycetes</taxon>
        <taxon>Mucorales</taxon>
        <taxon>Cunninghamellaceae</taxon>
        <taxon>Hesseltinella</taxon>
    </lineage>
</organism>
<evidence type="ECO:0000313" key="3">
    <source>
        <dbReference type="Proteomes" id="UP000242146"/>
    </source>
</evidence>